<name>A0A2V3HQW6_9ARCH</name>
<dbReference type="AlphaFoldDB" id="A0A2V3HQW6"/>
<keyword evidence="1" id="KW-0472">Membrane</keyword>
<gene>
    <name evidence="2" type="ORF">CXX69_03705</name>
</gene>
<keyword evidence="1" id="KW-0812">Transmembrane</keyword>
<evidence type="ECO:0000256" key="1">
    <source>
        <dbReference type="SAM" id="Phobius"/>
    </source>
</evidence>
<accession>A0A2V3HQW6</accession>
<organism evidence="2 3">
    <name type="scientific">Candidatus Thalassarchaeum betae</name>
    <dbReference type="NCBI Taxonomy" id="2599289"/>
    <lineage>
        <taxon>Archaea</taxon>
        <taxon>Methanobacteriati</taxon>
        <taxon>Thermoplasmatota</taxon>
        <taxon>Candidatus Poseidoniia</taxon>
        <taxon>Candidatus Poseidoniales</taxon>
        <taxon>Candidatus Thalassarchaeaceae</taxon>
        <taxon>Candidatus Thalassarchaeum</taxon>
    </lineage>
</organism>
<protein>
    <submittedName>
        <fullName evidence="2">Uncharacterized protein</fullName>
    </submittedName>
</protein>
<evidence type="ECO:0000313" key="3">
    <source>
        <dbReference type="Proteomes" id="UP000248161"/>
    </source>
</evidence>
<evidence type="ECO:0000313" key="2">
    <source>
        <dbReference type="EMBL" id="PXF21537.1"/>
    </source>
</evidence>
<keyword evidence="1" id="KW-1133">Transmembrane helix</keyword>
<sequence length="59" mass="6560">MKAPESIEEELAIIAEAIDAGIDPFPPKKEPTGWAKAALGWFMVIIMVSWVSQLLYRSL</sequence>
<comment type="caution">
    <text evidence="2">The sequence shown here is derived from an EMBL/GenBank/DDBJ whole genome shotgun (WGS) entry which is preliminary data.</text>
</comment>
<feature type="transmembrane region" description="Helical" evidence="1">
    <location>
        <begin position="34"/>
        <end position="56"/>
    </location>
</feature>
<dbReference type="EMBL" id="PSPG01000007">
    <property type="protein sequence ID" value="PXF21537.1"/>
    <property type="molecule type" value="Genomic_DNA"/>
</dbReference>
<proteinExistence type="predicted"/>
<dbReference type="Proteomes" id="UP000248161">
    <property type="component" value="Unassembled WGS sequence"/>
</dbReference>
<reference evidence="2 3" key="1">
    <citation type="journal article" date="2015" name="Nat. Commun.">
        <title>Genomic and transcriptomic evidence for scavenging of diverse organic compounds by widespread deep-sea archaea.</title>
        <authorList>
            <person name="Li M."/>
            <person name="Baker B.J."/>
            <person name="Anantharaman K."/>
            <person name="Jain S."/>
            <person name="Breier J.A."/>
            <person name="Dick G.J."/>
        </authorList>
    </citation>
    <scope>NUCLEOTIDE SEQUENCE [LARGE SCALE GENOMIC DNA]</scope>
    <source>
        <strain evidence="2">Cayman_51_deep</strain>
    </source>
</reference>